<dbReference type="HOGENOM" id="CLU_054903_0_0_2"/>
<dbReference type="Gene3D" id="3.40.225.10">
    <property type="entry name" value="Class II aldolase/adducin N-terminal domain"/>
    <property type="match status" value="1"/>
</dbReference>
<dbReference type="eggNOG" id="arCOG00021">
    <property type="taxonomic scope" value="Archaea"/>
</dbReference>
<dbReference type="STRING" id="765177.Desmu_0750"/>
<dbReference type="PANTHER" id="PTHR40730">
    <property type="entry name" value="TRANSCRIPTIONAL REGULATOR PROTEIN-LIKE PROTEIN"/>
    <property type="match status" value="1"/>
</dbReference>
<keyword evidence="2" id="KW-0418">Kinase</keyword>
<dbReference type="GO" id="GO:0016301">
    <property type="term" value="F:kinase activity"/>
    <property type="evidence" value="ECO:0007669"/>
    <property type="project" value="UniProtKB-KW"/>
</dbReference>
<dbReference type="InterPro" id="IPR036409">
    <property type="entry name" value="Aldolase_II/adducin_N_sf"/>
</dbReference>
<gene>
    <name evidence="2" type="ordered locus">Desmu_0750</name>
</gene>
<proteinExistence type="predicted"/>
<evidence type="ECO:0000259" key="1">
    <source>
        <dbReference type="Pfam" id="PF10120"/>
    </source>
</evidence>
<evidence type="ECO:0000313" key="2">
    <source>
        <dbReference type="EMBL" id="ADV65055.1"/>
    </source>
</evidence>
<dbReference type="Proteomes" id="UP000001068">
    <property type="component" value="Chromosome"/>
</dbReference>
<protein>
    <submittedName>
        <fullName evidence="2">Phosphomethylpyrimidine kinase</fullName>
    </submittedName>
</protein>
<dbReference type="InterPro" id="IPR019293">
    <property type="entry name" value="ThiN"/>
</dbReference>
<organism evidence="2 3">
    <name type="scientific">Desulfurococcus mucosus (strain ATCC 35584 / DSM 2162 / JCM 9187 / O7/1)</name>
    <dbReference type="NCBI Taxonomy" id="765177"/>
    <lineage>
        <taxon>Archaea</taxon>
        <taxon>Thermoproteota</taxon>
        <taxon>Thermoprotei</taxon>
        <taxon>Desulfurococcales</taxon>
        <taxon>Desulfurococcaceae</taxon>
        <taxon>Desulfurococcus</taxon>
    </lineage>
</organism>
<name>E8R979_DESM0</name>
<feature type="domain" description="Thiamine-phosphate synthase ThiN" evidence="1">
    <location>
        <begin position="131"/>
        <end position="283"/>
    </location>
</feature>
<reference evidence="2 3" key="2">
    <citation type="journal article" date="2011" name="Stand. Genomic Sci.">
        <title>Complete genome sequence of Desulfurococcus mucosus type strain (O7/1).</title>
        <authorList>
            <person name="Wirth R."/>
            <person name="Chertkov O."/>
            <person name="Held B."/>
            <person name="Lapidus A."/>
            <person name="Nolan M."/>
            <person name="Lucas S."/>
            <person name="Hammon N."/>
            <person name="Deshpande S."/>
            <person name="Cheng J.F."/>
            <person name="Tapia R."/>
            <person name="Han C."/>
            <person name="Goodwin L."/>
            <person name="Pitluck S."/>
            <person name="Liolios K."/>
            <person name="Ioanna P."/>
            <person name="Ivanova N."/>
            <person name="Mavromatis K."/>
            <person name="Mikhailova N."/>
            <person name="Pati A."/>
            <person name="Chen A."/>
            <person name="Palaniappan K."/>
            <person name="Land M."/>
            <person name="Hauser L."/>
            <person name="Chang Y.J."/>
            <person name="Jeffries C.D."/>
            <person name="Bilek Y."/>
            <person name="Hader T."/>
            <person name="Rohde M."/>
            <person name="Spring S."/>
            <person name="Sikorski J."/>
            <person name="Goker M."/>
            <person name="Woyke T."/>
            <person name="Bristow J."/>
            <person name="Eisen J.A."/>
            <person name="Markowitz V."/>
            <person name="Hugenholtz P."/>
            <person name="Kyrpides N.C."/>
            <person name="Klenk H.P."/>
        </authorList>
    </citation>
    <scope>NUCLEOTIDE SEQUENCE [LARGE SCALE GENOMIC DNA]</scope>
    <source>
        <strain evidence="3">ATCC 35584 / DSM 2162 / JCM 9187 / O7/1</strain>
    </source>
</reference>
<keyword evidence="2" id="KW-0808">Transferase</keyword>
<evidence type="ECO:0000313" key="3">
    <source>
        <dbReference type="Proteomes" id="UP000001068"/>
    </source>
</evidence>
<dbReference type="RefSeq" id="WP_013562277.1">
    <property type="nucleotide sequence ID" value="NC_014961.1"/>
</dbReference>
<dbReference type="GeneID" id="10153445"/>
<sequence>MIIHDAICEKILVSLRGVLAHRLSRQGLSQHRISSLLHVSQPMVNKLLKKPMEEYLRQLHEVGLEREVVEYYVEILCSLAFRAPRDRFELASYQVVNTLALKAVCSKYKEIFTSCSEGLPVDPDVEYYRVALLRITSIEGLHRVIPEVGSNLVYAPRPPASVYEIIGLTGRITRTLNGVAVTGEPMYGGSRHLSRLLLTVSTLNPAKRVGFNTRYEEVYVEALRDLGLKLAVSGPHEDVEGFWKRVEMAAREKPDAIADLGGKGLEPVVYIFTTDFNELERILVSLVKRNP</sequence>
<dbReference type="EMBL" id="CP002363">
    <property type="protein sequence ID" value="ADV65055.1"/>
    <property type="molecule type" value="Genomic_DNA"/>
</dbReference>
<dbReference type="SUPFAM" id="SSF53639">
    <property type="entry name" value="AraD/HMP-PK domain-like"/>
    <property type="match status" value="1"/>
</dbReference>
<dbReference type="KEGG" id="dmu:Desmu_0750"/>
<dbReference type="AlphaFoldDB" id="E8R979"/>
<accession>E8R979</accession>
<keyword evidence="3" id="KW-1185">Reference proteome</keyword>
<dbReference type="Pfam" id="PF10120">
    <property type="entry name" value="ThiN"/>
    <property type="match status" value="1"/>
</dbReference>
<dbReference type="OrthoDB" id="26806at2157"/>
<dbReference type="PANTHER" id="PTHR40730:SF4">
    <property type="entry name" value="TRANSCRIPTIONAL REGULATOR"/>
    <property type="match status" value="1"/>
</dbReference>
<reference evidence="3" key="1">
    <citation type="submission" date="2010-11" db="EMBL/GenBank/DDBJ databases">
        <title>The complete genome of Desulfurococcus mucosus DSM 2162.</title>
        <authorList>
            <consortium name="US DOE Joint Genome Institute (JGI-PGF)"/>
            <person name="Lucas S."/>
            <person name="Copeland A."/>
            <person name="Lapidus A."/>
            <person name="Bruce D."/>
            <person name="Goodwin L."/>
            <person name="Pitluck S."/>
            <person name="Kyrpides N."/>
            <person name="Mavromatis K."/>
            <person name="Pagani I."/>
            <person name="Ivanova N."/>
            <person name="Ovchinnikova G."/>
            <person name="Chertkov O."/>
            <person name="Held B."/>
            <person name="Brettin T."/>
            <person name="Detter J.C."/>
            <person name="Tapia R."/>
            <person name="Han C."/>
            <person name="Land M."/>
            <person name="Hauser L."/>
            <person name="Markowitz V."/>
            <person name="Cheng J.-F."/>
            <person name="Hugenholtz P."/>
            <person name="Woyke T."/>
            <person name="Wu D."/>
            <person name="Wirth R."/>
            <person name="Bilek Y."/>
            <person name="Hader T."/>
            <person name="Klenk H.-P."/>
            <person name="Eisen J.A."/>
        </authorList>
    </citation>
    <scope>NUCLEOTIDE SEQUENCE [LARGE SCALE GENOMIC DNA]</scope>
    <source>
        <strain evidence="3">ATCC 35584 / DSM 2162 / JCM 9187 / O7/1</strain>
    </source>
</reference>